<dbReference type="Gene3D" id="1.10.510.10">
    <property type="entry name" value="Transferase(Phosphotransferase) domain 1"/>
    <property type="match status" value="1"/>
</dbReference>
<dbReference type="Proteomes" id="UP001281761">
    <property type="component" value="Unassembled WGS sequence"/>
</dbReference>
<dbReference type="PANTHER" id="PTHR23257">
    <property type="entry name" value="SERINE-THREONINE PROTEIN KINASE"/>
    <property type="match status" value="1"/>
</dbReference>
<dbReference type="InterPro" id="IPR050167">
    <property type="entry name" value="Ser_Thr_protein_kinase"/>
</dbReference>
<dbReference type="InterPro" id="IPR011050">
    <property type="entry name" value="Pectin_lyase_fold/virulence"/>
</dbReference>
<feature type="transmembrane region" description="Helical" evidence="2">
    <location>
        <begin position="1868"/>
        <end position="1891"/>
    </location>
</feature>
<evidence type="ECO:0000259" key="3">
    <source>
        <dbReference type="PROSITE" id="PS50011"/>
    </source>
</evidence>
<feature type="domain" description="Protein kinase" evidence="3">
    <location>
        <begin position="1827"/>
        <end position="2178"/>
    </location>
</feature>
<dbReference type="EMBL" id="JARBJD010000215">
    <property type="protein sequence ID" value="KAK2946907.1"/>
    <property type="molecule type" value="Genomic_DNA"/>
</dbReference>
<protein>
    <recommendedName>
        <fullName evidence="3">Protein kinase domain-containing protein</fullName>
    </recommendedName>
</protein>
<dbReference type="InterPro" id="IPR000719">
    <property type="entry name" value="Prot_kinase_dom"/>
</dbReference>
<dbReference type="SUPFAM" id="SSF51126">
    <property type="entry name" value="Pectin lyase-like"/>
    <property type="match status" value="1"/>
</dbReference>
<dbReference type="SUPFAM" id="SSF56112">
    <property type="entry name" value="Protein kinase-like (PK-like)"/>
    <property type="match status" value="1"/>
</dbReference>
<evidence type="ECO:0000313" key="4">
    <source>
        <dbReference type="EMBL" id="KAK2946907.1"/>
    </source>
</evidence>
<accession>A0ABQ9X556</accession>
<dbReference type="InterPro" id="IPR001245">
    <property type="entry name" value="Ser-Thr/Tyr_kinase_cat_dom"/>
</dbReference>
<keyword evidence="2" id="KW-0812">Transmembrane</keyword>
<evidence type="ECO:0000313" key="5">
    <source>
        <dbReference type="Proteomes" id="UP001281761"/>
    </source>
</evidence>
<gene>
    <name evidence="4" type="ORF">BLNAU_18131</name>
</gene>
<comment type="caution">
    <text evidence="4">The sequence shown here is derived from an EMBL/GenBank/DDBJ whole genome shotgun (WGS) entry which is preliminary data.</text>
</comment>
<organism evidence="4 5">
    <name type="scientific">Blattamonas nauphoetae</name>
    <dbReference type="NCBI Taxonomy" id="2049346"/>
    <lineage>
        <taxon>Eukaryota</taxon>
        <taxon>Metamonada</taxon>
        <taxon>Preaxostyla</taxon>
        <taxon>Oxymonadida</taxon>
        <taxon>Blattamonas</taxon>
    </lineage>
</organism>
<keyword evidence="2" id="KW-0472">Membrane</keyword>
<proteinExistence type="predicted"/>
<reference evidence="4 5" key="1">
    <citation type="journal article" date="2022" name="bioRxiv">
        <title>Genomics of Preaxostyla Flagellates Illuminates Evolutionary Transitions and the Path Towards Mitochondrial Loss.</title>
        <authorList>
            <person name="Novak L.V.F."/>
            <person name="Treitli S.C."/>
            <person name="Pyrih J."/>
            <person name="Halakuc P."/>
            <person name="Pipaliya S.V."/>
            <person name="Vacek V."/>
            <person name="Brzon O."/>
            <person name="Soukal P."/>
            <person name="Eme L."/>
            <person name="Dacks J.B."/>
            <person name="Karnkowska A."/>
            <person name="Elias M."/>
            <person name="Hampl V."/>
        </authorList>
    </citation>
    <scope>NUCLEOTIDE SEQUENCE [LARGE SCALE GENOMIC DNA]</scope>
    <source>
        <strain evidence="4">NAU3</strain>
        <tissue evidence="4">Gut</tissue>
    </source>
</reference>
<dbReference type="PROSITE" id="PS50011">
    <property type="entry name" value="PROTEIN_KINASE_DOM"/>
    <property type="match status" value="1"/>
</dbReference>
<feature type="region of interest" description="Disordered" evidence="1">
    <location>
        <begin position="2059"/>
        <end position="2082"/>
    </location>
</feature>
<sequence length="2179" mass="234821">MNSFLVIVTVLFSTKSHIPDTPVSLLSLLSTDNGTRMVVDCLETKFLRLVDNVVISSSIEIRSEEMTLIGNSSILLFQRDIHPSSAPSSWSPNEASTKVEQKQTPKVGSYGLSAAAFMFEVLNSTFSMSKVHAILNSERCGVCLVVASTVRYLSSSITSTGDSSPFMVRMSSDEDMNLGSTIILCSVTLHSKSDRLAPFVGLDGAHTSLTSSPSLDWSASTNIAESITVVGTDLSLESTHLIGGTGPLFSFGLTEQASPLAASGCAIRMETSLVESTLVNVTSSFSFSPSKQLFESGVSQLVVGSWVESCTNHDSGTGMMSPNLGGNLVCLNTSFSSCIRQTNEDLNFSFENITQTHIGRLKTVKSDVTSVTFTLSTFNEMTVTAGRYEGGAAIFLKDPSSSLTISTCFFHKCSCTYTDQGGGAIKYHYSSYNGHPFSLSDSSFTECSTSATAGSVFAEFSSSISIDRCFFELSSALSVGGAYLFTHIITVSNSAFVECSARQRAGALQPEGITSLSLSFVQFRGCSSDIYFSGAGCQLTRYMFILCDSTSGPYGDLIAQISSTPIIIEITISFDGDQAIVTVETDEAIQGTMNVLLDGSNVPRLVHVLFGDPSQLTKVSKVGTAIVSSGTNGILPSAEYTLRNSTLTPFPPPTIQSVETTVNDWNTTEFELKGVRLEEGKYWMLIESKAKTVKEWNISLTLSESDTLTGSAPLFPSTAEGRLDWATNYEVMKVIWRHPDGLTEEEPFLSKNFTFSTPKEPIRITSADCSLDGDEQKSALIVLAGTMSGYSNYFSMTFRKMEGSTPTGDEIELSGYLSITSSSTAQTSSVLIFGTTNPLLSFGTKYLITKFAFPNMLCLLPAGVTFSVPAEPPRIEEAKCTLNGKKDMLIVELSGSALSSSGQAVVISGSSENIKSSGGLFDVTWTKCFVNFSIGSNEDDSHVVFGGRYKVLSAGADSSSVIVKTGLSIEVPHPPRITSIVVPKEISTSTFDLSVSGSNLQSDKTYTVKLTCGLTFDILFSSTSAGSSTIPIGGSGYVQYDTEYTIESIIRKENVKDDEHILFSESTFTTPLGPTLSSISCDFLSSNPDFVQVSFSTTRMPTEDFTLTLTTTQTPSETIPLTITPANLSAGFVLVEVYKKTNSLKYGTEYSVSGMKSSSVSAAVLTQPFSTPDAPFRITSADCSLGGDKQKSALVTPKGVKLGGGKDFNVTVWKMKGTTPTGSGIVLRGTLSGASSSTTHTLSVLIYGTPNPLLSFETTYLITQFEVDGEVSVVDVDASFTIPPEPPRIVGMETRRLTKDRTKMIVSLDGSALLARTGMVSLTGGNTNCDLLSDVTIKNNTHCTAEFAVGTEETSDQLKFGEEYALKGSWTESSGFLTEDGITIVVPLPPTITKMEFIFSNTLHTVCFVTFTGTDLIVGSSLNVTLNNSLSFIVTITSETEAKSSEMQIGWPTTLQHNTKYQITSIEAMDEDDGETLFDSAVSDTTGPLAHPFVVYIDSGSSSDSSLFCGDFNRPCASIEDGWEIVEGIEILSLSISIVHNTTQTDPIRLLSPHDVVIESGPSTKPELFVSPSSLSELDGEGMVDVSGGRLWIHQVDVVLSDSPSLIFIRMVGGHLTIEMCSFTGHSSSPPSNLETNSDLCLWESGILNLMDATTTITSTQLCHLSQGAIKMKGGDLTIRSSSFDSNTPKSSPFPSLHHNLICSEGGEIEIGSLSGGDGSKDLPSAWISADECTLASTLVDSAKSFFIPTLSSSSTSKLNTEKTGFEVSIEGTTLIPCSLFLEVFEISKEGKEGMKDQRPLTDDSTKSFTETNIELSLPLSSLSKLDPSLEWRGRLAFGKDEITTTSFVIQKNAAERRSQAVKENMNWLLPLVISLSLLFLILLVVAIVCCRRKNHKQNKIPDQPRQEMDVEDKVEVEFETDSVRDATSAEHIGLRTNQTWADNKTDGIDSSAANATQLGFVEALHCGMVFEIRTVPKTETLFKRLHEDKKPLSSRRVTQIALARGLQHLSTARAECDIFAKLTSHWILIGGDETVNLKVGEDTSARKVTPAARTVVGEESKRGPVVSNEGQRWQAPEQGKQDTPIDIHQAAVFRLGLVLWEIETGLMPFGETDAVNAHRHLAIGTLPPMDRVRNAQMQELIESCLSLDPNNRPSFNTLVSSLECILPDSNDNTHTFIS</sequence>
<keyword evidence="5" id="KW-1185">Reference proteome</keyword>
<dbReference type="Pfam" id="PF07714">
    <property type="entry name" value="PK_Tyr_Ser-Thr"/>
    <property type="match status" value="1"/>
</dbReference>
<evidence type="ECO:0000256" key="2">
    <source>
        <dbReference type="SAM" id="Phobius"/>
    </source>
</evidence>
<dbReference type="InterPro" id="IPR011009">
    <property type="entry name" value="Kinase-like_dom_sf"/>
</dbReference>
<evidence type="ECO:0000256" key="1">
    <source>
        <dbReference type="SAM" id="MobiDB-lite"/>
    </source>
</evidence>
<name>A0ABQ9X556_9EUKA</name>
<keyword evidence="2" id="KW-1133">Transmembrane helix</keyword>